<dbReference type="InterPro" id="IPR006101">
    <property type="entry name" value="Glyco_hydro_2"/>
</dbReference>
<dbReference type="InterPro" id="IPR013783">
    <property type="entry name" value="Ig-like_fold"/>
</dbReference>
<dbReference type="SUPFAM" id="SSF49303">
    <property type="entry name" value="beta-Galactosidase/glucuronidase domain"/>
    <property type="match status" value="1"/>
</dbReference>
<feature type="domain" description="DUF4982" evidence="7">
    <location>
        <begin position="635"/>
        <end position="693"/>
    </location>
</feature>
<evidence type="ECO:0000259" key="8">
    <source>
        <dbReference type="Pfam" id="PF18565"/>
    </source>
</evidence>
<evidence type="ECO:0000259" key="6">
    <source>
        <dbReference type="Pfam" id="PF02836"/>
    </source>
</evidence>
<gene>
    <name evidence="9" type="primary">lacZ_3</name>
    <name evidence="9" type="ORF">Pla123a_13910</name>
</gene>
<dbReference type="GO" id="GO:0005975">
    <property type="term" value="P:carbohydrate metabolic process"/>
    <property type="evidence" value="ECO:0007669"/>
    <property type="project" value="InterPro"/>
</dbReference>
<feature type="domain" description="Glycoside hydrolase family 2" evidence="8">
    <location>
        <begin position="708"/>
        <end position="810"/>
    </location>
</feature>
<dbReference type="PRINTS" id="PR00132">
    <property type="entry name" value="GLHYDRLASE2"/>
</dbReference>
<feature type="signal peptide" evidence="4">
    <location>
        <begin position="1"/>
        <end position="24"/>
    </location>
</feature>
<dbReference type="PANTHER" id="PTHR42732:SF1">
    <property type="entry name" value="BETA-MANNOSIDASE"/>
    <property type="match status" value="1"/>
</dbReference>
<evidence type="ECO:0000256" key="3">
    <source>
        <dbReference type="ARBA" id="ARBA00023295"/>
    </source>
</evidence>
<dbReference type="InterPro" id="IPR036156">
    <property type="entry name" value="Beta-gal/glucu_dom_sf"/>
</dbReference>
<evidence type="ECO:0000256" key="1">
    <source>
        <dbReference type="ARBA" id="ARBA00007401"/>
    </source>
</evidence>
<sequence length="815" mass="89330" precursor="true">MSWMTTISRFTAILLAACCAAASGAERERLSDNWLFHLGDAEGAQRPEFDSSEWSGVRLPHDWSIGLPRSADEPSAGGGGFFPTGVGWYRRELEVAASPGERCWLVFEGVYRNAEVWLDGRRLNNGRPDGQPGRHAYGYTPFQFEVTEQLRSPGPHVLAVRVDNSAQPNSRWYSGSGIYRHVWLERRPLRSITPDSCVVRVDKLGATTCNLSAEAEVVNATPHEFVGRLRLEIIAASGEVVAAATQPVRVPADGSQTVAHSLRVMDVQAWGPADPAMYTALWAIEPEQADPEFGPEDEHAVSFGMRTVTVDAERGLLINGEPVVLYGGNVHHDNGCLGAAAYDEAEERRAQALADAGFNAVRTSHNPPSTAFLTACDRLGLLVIDEAFDCWAAAKVEHDFHEHFKQDWRRELAAMIRRDQNHPAVIMWSIGNEMYERGDDHAPAIAKEMASLAHKLDPTRPVTAGVNGIGEDNWRRLDALFAELDAVGYNYEQPRYDDDHRRVPDRVVYTSESYPKDLAYSHDAAAGRPYAIGDFVWSGIDYLGEAGIGLAFPPGAVALPHWEGVHFPCHGALCGDIDITGYRKPISYFRNIAWGRGERLAVAVVEPAPDNGQWQQTLWSTEPLRFSWTWPGHEGERLTVQVASRWPTVRIELNGRKVGEVATGPERGYVGSLSVPYAAGELTAVALDEHGREQERSTLKTAGPAQQITLSSEESYLDANSQDLCFIEVEIQDAAGRLRPNAEHQVTYTLSGPAEIIGVGSGNLLSNETYNTSQRRAHHGRALVVLRGGESPGEVTLTAQAEGLEPASLTLNAAQ</sequence>
<dbReference type="InterPro" id="IPR051913">
    <property type="entry name" value="GH2_Domain-Containing"/>
</dbReference>
<proteinExistence type="inferred from homology"/>
<dbReference type="InterPro" id="IPR017853">
    <property type="entry name" value="GH"/>
</dbReference>
<dbReference type="InterPro" id="IPR032311">
    <property type="entry name" value="DUF4982"/>
</dbReference>
<keyword evidence="4" id="KW-0732">Signal</keyword>
<name>A0A5C5YRR8_9BACT</name>
<dbReference type="InterPro" id="IPR008979">
    <property type="entry name" value="Galactose-bd-like_sf"/>
</dbReference>
<dbReference type="Pfam" id="PF18565">
    <property type="entry name" value="Glyco_hydro2_C5"/>
    <property type="match status" value="1"/>
</dbReference>
<dbReference type="Pfam" id="PF00703">
    <property type="entry name" value="Glyco_hydro_2"/>
    <property type="match status" value="1"/>
</dbReference>
<evidence type="ECO:0000259" key="5">
    <source>
        <dbReference type="Pfam" id="PF00703"/>
    </source>
</evidence>
<dbReference type="SUPFAM" id="SSF51445">
    <property type="entry name" value="(Trans)glycosidases"/>
    <property type="match status" value="1"/>
</dbReference>
<dbReference type="EC" id="3.2.1.23" evidence="9"/>
<dbReference type="EMBL" id="SJPO01000003">
    <property type="protein sequence ID" value="TWT77595.1"/>
    <property type="molecule type" value="Genomic_DNA"/>
</dbReference>
<evidence type="ECO:0000313" key="10">
    <source>
        <dbReference type="Proteomes" id="UP000318478"/>
    </source>
</evidence>
<dbReference type="InterPro" id="IPR040605">
    <property type="entry name" value="Glyco_hydro2_dom5"/>
</dbReference>
<comment type="similarity">
    <text evidence="1">Belongs to the glycosyl hydrolase 2 family.</text>
</comment>
<dbReference type="Proteomes" id="UP000318478">
    <property type="component" value="Unassembled WGS sequence"/>
</dbReference>
<evidence type="ECO:0000259" key="7">
    <source>
        <dbReference type="Pfam" id="PF16355"/>
    </source>
</evidence>
<dbReference type="Gene3D" id="2.60.120.260">
    <property type="entry name" value="Galactose-binding domain-like"/>
    <property type="match status" value="1"/>
</dbReference>
<evidence type="ECO:0000313" key="9">
    <source>
        <dbReference type="EMBL" id="TWT77595.1"/>
    </source>
</evidence>
<comment type="caution">
    <text evidence="9">The sequence shown here is derived from an EMBL/GenBank/DDBJ whole genome shotgun (WGS) entry which is preliminary data.</text>
</comment>
<protein>
    <submittedName>
        <fullName evidence="9">Beta-galactosidase</fullName>
        <ecNumber evidence="9">3.2.1.23</ecNumber>
    </submittedName>
</protein>
<accession>A0A5C5YRR8</accession>
<dbReference type="Pfam" id="PF02836">
    <property type="entry name" value="Glyco_hydro_2_C"/>
    <property type="match status" value="1"/>
</dbReference>
<evidence type="ECO:0000256" key="4">
    <source>
        <dbReference type="SAM" id="SignalP"/>
    </source>
</evidence>
<feature type="chain" id="PRO_5022670116" evidence="4">
    <location>
        <begin position="25"/>
        <end position="815"/>
    </location>
</feature>
<dbReference type="Gene3D" id="2.60.40.10">
    <property type="entry name" value="Immunoglobulins"/>
    <property type="match status" value="3"/>
</dbReference>
<dbReference type="InterPro" id="IPR006103">
    <property type="entry name" value="Glyco_hydro_2_cat"/>
</dbReference>
<feature type="domain" description="Glycoside hydrolase family 2 catalytic" evidence="6">
    <location>
        <begin position="314"/>
        <end position="467"/>
    </location>
</feature>
<reference evidence="9 10" key="1">
    <citation type="submission" date="2019-02" db="EMBL/GenBank/DDBJ databases">
        <title>Deep-cultivation of Planctomycetes and their phenomic and genomic characterization uncovers novel biology.</title>
        <authorList>
            <person name="Wiegand S."/>
            <person name="Jogler M."/>
            <person name="Boedeker C."/>
            <person name="Pinto D."/>
            <person name="Vollmers J."/>
            <person name="Rivas-Marin E."/>
            <person name="Kohn T."/>
            <person name="Peeters S.H."/>
            <person name="Heuer A."/>
            <person name="Rast P."/>
            <person name="Oberbeckmann S."/>
            <person name="Bunk B."/>
            <person name="Jeske O."/>
            <person name="Meyerdierks A."/>
            <person name="Storesund J.E."/>
            <person name="Kallscheuer N."/>
            <person name="Luecker S."/>
            <person name="Lage O.M."/>
            <person name="Pohl T."/>
            <person name="Merkel B.J."/>
            <person name="Hornburger P."/>
            <person name="Mueller R.-W."/>
            <person name="Bruemmer F."/>
            <person name="Labrenz M."/>
            <person name="Spormann A.M."/>
            <person name="Op Den Camp H."/>
            <person name="Overmann J."/>
            <person name="Amann R."/>
            <person name="Jetten M.S.M."/>
            <person name="Mascher T."/>
            <person name="Medema M.H."/>
            <person name="Devos D.P."/>
            <person name="Kaster A.-K."/>
            <person name="Ovreas L."/>
            <person name="Rohde M."/>
            <person name="Galperin M.Y."/>
            <person name="Jogler C."/>
        </authorList>
    </citation>
    <scope>NUCLEOTIDE SEQUENCE [LARGE SCALE GENOMIC DNA]</scope>
    <source>
        <strain evidence="9 10">Pla123a</strain>
    </source>
</reference>
<dbReference type="AlphaFoldDB" id="A0A5C5YRR8"/>
<keyword evidence="2 9" id="KW-0378">Hydrolase</keyword>
<dbReference type="SUPFAM" id="SSF49785">
    <property type="entry name" value="Galactose-binding domain-like"/>
    <property type="match status" value="1"/>
</dbReference>
<feature type="domain" description="Glycoside hydrolase family 2 immunoglobulin-like beta-sandwich" evidence="5">
    <location>
        <begin position="205"/>
        <end position="306"/>
    </location>
</feature>
<dbReference type="InterPro" id="IPR006102">
    <property type="entry name" value="Ig-like_GH2"/>
</dbReference>
<evidence type="ECO:0000256" key="2">
    <source>
        <dbReference type="ARBA" id="ARBA00022801"/>
    </source>
</evidence>
<dbReference type="OrthoDB" id="9762066at2"/>
<dbReference type="RefSeq" id="WP_146585250.1">
    <property type="nucleotide sequence ID" value="NZ_SJPO01000003.1"/>
</dbReference>
<dbReference type="GO" id="GO:0004565">
    <property type="term" value="F:beta-galactosidase activity"/>
    <property type="evidence" value="ECO:0007669"/>
    <property type="project" value="UniProtKB-EC"/>
</dbReference>
<dbReference type="Pfam" id="PF16355">
    <property type="entry name" value="DUF4982"/>
    <property type="match status" value="1"/>
</dbReference>
<organism evidence="9 10">
    <name type="scientific">Posidoniimonas polymericola</name>
    <dbReference type="NCBI Taxonomy" id="2528002"/>
    <lineage>
        <taxon>Bacteria</taxon>
        <taxon>Pseudomonadati</taxon>
        <taxon>Planctomycetota</taxon>
        <taxon>Planctomycetia</taxon>
        <taxon>Pirellulales</taxon>
        <taxon>Lacipirellulaceae</taxon>
        <taxon>Posidoniimonas</taxon>
    </lineage>
</organism>
<dbReference type="PANTHER" id="PTHR42732">
    <property type="entry name" value="BETA-GALACTOSIDASE"/>
    <property type="match status" value="1"/>
</dbReference>
<dbReference type="Gene3D" id="3.20.20.80">
    <property type="entry name" value="Glycosidases"/>
    <property type="match status" value="1"/>
</dbReference>
<keyword evidence="10" id="KW-1185">Reference proteome</keyword>
<keyword evidence="3 9" id="KW-0326">Glycosidase</keyword>